<gene>
    <name evidence="2" type="ORF">FB567DRAFT_566250</name>
</gene>
<dbReference type="GO" id="GO:0051213">
    <property type="term" value="F:dioxygenase activity"/>
    <property type="evidence" value="ECO:0007669"/>
    <property type="project" value="UniProtKB-KW"/>
</dbReference>
<dbReference type="CDD" id="cd07267">
    <property type="entry name" value="THT_Oxygenase_N"/>
    <property type="match status" value="1"/>
</dbReference>
<accession>A0A8K0RI66</accession>
<feature type="domain" description="VOC" evidence="1">
    <location>
        <begin position="163"/>
        <end position="290"/>
    </location>
</feature>
<organism evidence="2 3">
    <name type="scientific">Paraphoma chrysanthemicola</name>
    <dbReference type="NCBI Taxonomy" id="798071"/>
    <lineage>
        <taxon>Eukaryota</taxon>
        <taxon>Fungi</taxon>
        <taxon>Dikarya</taxon>
        <taxon>Ascomycota</taxon>
        <taxon>Pezizomycotina</taxon>
        <taxon>Dothideomycetes</taxon>
        <taxon>Pleosporomycetidae</taxon>
        <taxon>Pleosporales</taxon>
        <taxon>Pleosporineae</taxon>
        <taxon>Phaeosphaeriaceae</taxon>
        <taxon>Paraphoma</taxon>
    </lineage>
</organism>
<dbReference type="PROSITE" id="PS51819">
    <property type="entry name" value="VOC"/>
    <property type="match status" value="2"/>
</dbReference>
<dbReference type="InterPro" id="IPR029068">
    <property type="entry name" value="Glyas_Bleomycin-R_OHBP_Dase"/>
</dbReference>
<comment type="caution">
    <text evidence="2">The sequence shown here is derived from an EMBL/GenBank/DDBJ whole genome shotgun (WGS) entry which is preliminary data.</text>
</comment>
<dbReference type="InterPro" id="IPR037523">
    <property type="entry name" value="VOC_core"/>
</dbReference>
<feature type="domain" description="VOC" evidence="1">
    <location>
        <begin position="14"/>
        <end position="123"/>
    </location>
</feature>
<dbReference type="Gene3D" id="3.10.180.10">
    <property type="entry name" value="2,3-Dihydroxybiphenyl 1,2-Dioxygenase, domain 1"/>
    <property type="match status" value="2"/>
</dbReference>
<evidence type="ECO:0000313" key="3">
    <source>
        <dbReference type="Proteomes" id="UP000813461"/>
    </source>
</evidence>
<evidence type="ECO:0000313" key="2">
    <source>
        <dbReference type="EMBL" id="KAH7095477.1"/>
    </source>
</evidence>
<dbReference type="SUPFAM" id="SSF54593">
    <property type="entry name" value="Glyoxalase/Bleomycin resistance protein/Dihydroxybiphenyl dioxygenase"/>
    <property type="match status" value="1"/>
</dbReference>
<dbReference type="EMBL" id="JAGMVJ010000001">
    <property type="protein sequence ID" value="KAH7095477.1"/>
    <property type="molecule type" value="Genomic_DNA"/>
</dbReference>
<keyword evidence="2" id="KW-0223">Dioxygenase</keyword>
<dbReference type="AlphaFoldDB" id="A0A8K0RI66"/>
<keyword evidence="2" id="KW-0560">Oxidoreductase</keyword>
<name>A0A8K0RI66_9PLEO</name>
<dbReference type="OrthoDB" id="3360610at2759"/>
<evidence type="ECO:0000259" key="1">
    <source>
        <dbReference type="PROSITE" id="PS51819"/>
    </source>
</evidence>
<protein>
    <submittedName>
        <fullName evidence="2">Glyoxalase/Bleomycin resistance protein/Dihydroxybiphenyl dioxygenase</fullName>
    </submittedName>
</protein>
<proteinExistence type="predicted"/>
<dbReference type="Proteomes" id="UP000813461">
    <property type="component" value="Unassembled WGS sequence"/>
</dbReference>
<sequence>MPLRDDDPRIRILKTAFITYTHKDLEKAKKFLLDFGLVIAEERAGTEIFFRGYGSEPFVYRAIQAEGEPTFRGGAFEVESRAELEKAAKIHGATDVYALDTPGGGEAVTLTDPAGYKIHLVFGQKTRIPDGPNREKLTVNYLDEKPRLGKFQRIPPGPAPVWRWSHVGVAYPIGMYQEMFDWYTKQLSFAPSDILQRDGKPSTCFLHIDRGLEFTDHHAFFIKSAKPNQKPNVAHAAFEVHDLDVQQLGHKHLASQGYDLCWGVGRHLLGSQIFDYWYDVSGFVLEHYADGDMVNSETPVSQIPAGPEALSIWGPQVPSYF</sequence>
<keyword evidence="3" id="KW-1185">Reference proteome</keyword>
<reference evidence="2" key="1">
    <citation type="journal article" date="2021" name="Nat. Commun.">
        <title>Genetic determinants of endophytism in the Arabidopsis root mycobiome.</title>
        <authorList>
            <person name="Mesny F."/>
            <person name="Miyauchi S."/>
            <person name="Thiergart T."/>
            <person name="Pickel B."/>
            <person name="Atanasova L."/>
            <person name="Karlsson M."/>
            <person name="Huettel B."/>
            <person name="Barry K.W."/>
            <person name="Haridas S."/>
            <person name="Chen C."/>
            <person name="Bauer D."/>
            <person name="Andreopoulos W."/>
            <person name="Pangilinan J."/>
            <person name="LaButti K."/>
            <person name="Riley R."/>
            <person name="Lipzen A."/>
            <person name="Clum A."/>
            <person name="Drula E."/>
            <person name="Henrissat B."/>
            <person name="Kohler A."/>
            <person name="Grigoriev I.V."/>
            <person name="Martin F.M."/>
            <person name="Hacquard S."/>
        </authorList>
    </citation>
    <scope>NUCLEOTIDE SEQUENCE</scope>
    <source>
        <strain evidence="2">MPI-SDFR-AT-0120</strain>
    </source>
</reference>